<evidence type="ECO:0000313" key="2">
    <source>
        <dbReference type="Proteomes" id="UP001259832"/>
    </source>
</evidence>
<reference evidence="1" key="1">
    <citation type="submission" date="2023-08" db="EMBL/GenBank/DDBJ databases">
        <title>Reference Genome Resource for the Citrus Pathogen Phytophthora citrophthora.</title>
        <authorList>
            <person name="Moller H."/>
            <person name="Coetzee B."/>
            <person name="Rose L.J."/>
            <person name="Van Niekerk J.M."/>
        </authorList>
    </citation>
    <scope>NUCLEOTIDE SEQUENCE</scope>
    <source>
        <strain evidence="1">STE-U-9442</strain>
    </source>
</reference>
<accession>A0AAD9LLG5</accession>
<proteinExistence type="predicted"/>
<name>A0AAD9LLG5_9STRA</name>
<evidence type="ECO:0008006" key="3">
    <source>
        <dbReference type="Google" id="ProtNLM"/>
    </source>
</evidence>
<dbReference type="EMBL" id="JASMQC010000015">
    <property type="protein sequence ID" value="KAK1939982.1"/>
    <property type="molecule type" value="Genomic_DNA"/>
</dbReference>
<dbReference type="AlphaFoldDB" id="A0AAD9LLG5"/>
<protein>
    <recommendedName>
        <fullName evidence="3">CCHC-type domain-containing protein</fullName>
    </recommendedName>
</protein>
<sequence>MWPEDVKIDLLGHYLSGTAEKYYNKQVETWVTQMPTLQYVMERLLETFKTNITPTQAVKLFVEPKDPKRTWAEHCIYLVAISDACGGGGDYIILTNIVQYTSLEMRTVLKAKVDSSRSDYVQHVEELAHFAQAWETDQSKGKDFGREVVNAVKEHRLVKRKCHACGEVGHFTSCVHV</sequence>
<dbReference type="Proteomes" id="UP001259832">
    <property type="component" value="Unassembled WGS sequence"/>
</dbReference>
<gene>
    <name evidence="1" type="ORF">P3T76_008305</name>
</gene>
<organism evidence="1 2">
    <name type="scientific">Phytophthora citrophthora</name>
    <dbReference type="NCBI Taxonomy" id="4793"/>
    <lineage>
        <taxon>Eukaryota</taxon>
        <taxon>Sar</taxon>
        <taxon>Stramenopiles</taxon>
        <taxon>Oomycota</taxon>
        <taxon>Peronosporomycetes</taxon>
        <taxon>Peronosporales</taxon>
        <taxon>Peronosporaceae</taxon>
        <taxon>Phytophthora</taxon>
    </lineage>
</organism>
<comment type="caution">
    <text evidence="1">The sequence shown here is derived from an EMBL/GenBank/DDBJ whole genome shotgun (WGS) entry which is preliminary data.</text>
</comment>
<keyword evidence="2" id="KW-1185">Reference proteome</keyword>
<evidence type="ECO:0000313" key="1">
    <source>
        <dbReference type="EMBL" id="KAK1939982.1"/>
    </source>
</evidence>